<evidence type="ECO:0000313" key="2">
    <source>
        <dbReference type="EMBL" id="KAJ5362143.1"/>
    </source>
</evidence>
<proteinExistence type="predicted"/>
<keyword evidence="3" id="KW-1185">Reference proteome</keyword>
<accession>A0A9W9RQW8</accession>
<organism evidence="2 3">
    <name type="scientific">Penicillium brevicompactum</name>
    <dbReference type="NCBI Taxonomy" id="5074"/>
    <lineage>
        <taxon>Eukaryota</taxon>
        <taxon>Fungi</taxon>
        <taxon>Dikarya</taxon>
        <taxon>Ascomycota</taxon>
        <taxon>Pezizomycotina</taxon>
        <taxon>Eurotiomycetes</taxon>
        <taxon>Eurotiomycetidae</taxon>
        <taxon>Eurotiales</taxon>
        <taxon>Aspergillaceae</taxon>
        <taxon>Penicillium</taxon>
    </lineage>
</organism>
<evidence type="ECO:0000313" key="3">
    <source>
        <dbReference type="Proteomes" id="UP001148299"/>
    </source>
</evidence>
<comment type="caution">
    <text evidence="2">The sequence shown here is derived from an EMBL/GenBank/DDBJ whole genome shotgun (WGS) entry which is preliminary data.</text>
</comment>
<protein>
    <submittedName>
        <fullName evidence="2">Uncharacterized protein</fullName>
    </submittedName>
</protein>
<dbReference type="AlphaFoldDB" id="A0A9W9RQW8"/>
<evidence type="ECO:0000256" key="1">
    <source>
        <dbReference type="SAM" id="MobiDB-lite"/>
    </source>
</evidence>
<reference evidence="2" key="2">
    <citation type="journal article" date="2023" name="IMA Fungus">
        <title>Comparative genomic study of the Penicillium genus elucidates a diverse pangenome and 15 lateral gene transfer events.</title>
        <authorList>
            <person name="Petersen C."/>
            <person name="Sorensen T."/>
            <person name="Nielsen M.R."/>
            <person name="Sondergaard T.E."/>
            <person name="Sorensen J.L."/>
            <person name="Fitzpatrick D.A."/>
            <person name="Frisvad J.C."/>
            <person name="Nielsen K.L."/>
        </authorList>
    </citation>
    <scope>NUCLEOTIDE SEQUENCE</scope>
    <source>
        <strain evidence="2">IBT 35675</strain>
    </source>
</reference>
<reference evidence="2" key="1">
    <citation type="submission" date="2022-12" db="EMBL/GenBank/DDBJ databases">
        <authorList>
            <person name="Petersen C."/>
        </authorList>
    </citation>
    <scope>NUCLEOTIDE SEQUENCE</scope>
    <source>
        <strain evidence="2">IBT 35675</strain>
    </source>
</reference>
<sequence length="103" mass="11435">MTLSSQRPILTENTKTRGQLEEVMVTEGLNLLRLLALGKPGKEPSPEENQRKQSDCPNLQMHVSYVISSRVHGNSGVQYVKSDSHVLTGMFWGNKRPESGDAI</sequence>
<name>A0A9W9RQW8_PENBR</name>
<dbReference type="EMBL" id="JAPZBR010000002">
    <property type="protein sequence ID" value="KAJ5362143.1"/>
    <property type="molecule type" value="Genomic_DNA"/>
</dbReference>
<gene>
    <name evidence="2" type="ORF">N7541_002987</name>
</gene>
<feature type="region of interest" description="Disordered" evidence="1">
    <location>
        <begin position="37"/>
        <end position="59"/>
    </location>
</feature>
<dbReference type="Proteomes" id="UP001148299">
    <property type="component" value="Unassembled WGS sequence"/>
</dbReference>
<feature type="compositionally biased region" description="Basic and acidic residues" evidence="1">
    <location>
        <begin position="40"/>
        <end position="54"/>
    </location>
</feature>